<dbReference type="EMBL" id="JAUJEB010000001">
    <property type="protein sequence ID" value="MDN5211635.1"/>
    <property type="molecule type" value="Genomic_DNA"/>
</dbReference>
<dbReference type="SUPFAM" id="SSF48371">
    <property type="entry name" value="ARM repeat"/>
    <property type="match status" value="1"/>
</dbReference>
<organism evidence="2 3">
    <name type="scientific">Agaribacillus aureus</name>
    <dbReference type="NCBI Taxonomy" id="3051825"/>
    <lineage>
        <taxon>Bacteria</taxon>
        <taxon>Pseudomonadati</taxon>
        <taxon>Bacteroidota</taxon>
        <taxon>Cytophagia</taxon>
        <taxon>Cytophagales</taxon>
        <taxon>Splendidivirgaceae</taxon>
        <taxon>Agaribacillus</taxon>
    </lineage>
</organism>
<evidence type="ECO:0000313" key="3">
    <source>
        <dbReference type="Proteomes" id="UP001172083"/>
    </source>
</evidence>
<evidence type="ECO:0000256" key="1">
    <source>
        <dbReference type="SAM" id="Phobius"/>
    </source>
</evidence>
<dbReference type="InterPro" id="IPR024079">
    <property type="entry name" value="MetalloPept_cat_dom_sf"/>
</dbReference>
<feature type="transmembrane region" description="Helical" evidence="1">
    <location>
        <begin position="12"/>
        <end position="30"/>
    </location>
</feature>
<dbReference type="InterPro" id="IPR016024">
    <property type="entry name" value="ARM-type_fold"/>
</dbReference>
<name>A0ABT8L1S6_9BACT</name>
<accession>A0ABT8L1S6</accession>
<dbReference type="SUPFAM" id="SSF55486">
    <property type="entry name" value="Metalloproteases ('zincins'), catalytic domain"/>
    <property type="match status" value="1"/>
</dbReference>
<proteinExistence type="predicted"/>
<keyword evidence="1" id="KW-0472">Membrane</keyword>
<dbReference type="Proteomes" id="UP001172083">
    <property type="component" value="Unassembled WGS sequence"/>
</dbReference>
<evidence type="ECO:0000313" key="2">
    <source>
        <dbReference type="EMBL" id="MDN5211635.1"/>
    </source>
</evidence>
<keyword evidence="1" id="KW-1133">Transmembrane helix</keyword>
<dbReference type="RefSeq" id="WP_346756965.1">
    <property type="nucleotide sequence ID" value="NZ_JAUJEB010000001.1"/>
</dbReference>
<dbReference type="PROSITE" id="PS51257">
    <property type="entry name" value="PROKAR_LIPOPROTEIN"/>
    <property type="match status" value="1"/>
</dbReference>
<sequence length="434" mass="47632">MKTKTSKAMKNLRIIAWLISFIILVSLIVVGTGCGGHGSSGNDDQQDNPVLYNLQIDRHINADMNNNRSDAILSSMQSIITNDDGSGDIACDVNFSRNGDVGVFNTGTGIINSQADFLAVNGLPGEIKVVNQINWCGGIAPNIIGCAPVPGVSLVVVRFDESQEGILWLHEYGHNKGLSHRNVPDAVMNGVIGPTHKKINQNECNAYQNTVAPSVTSFQFPRFDALKDTMAIDDFVKRRFIRGVPYEEASKYGPKHVPGLLLMLSDSSNIAYWPNIVVTLGIIGDERAVTPIINLIKQDQTGTLSQELYNTKTSAIMALGYLVNKTGNQEALNFLKECLKPHAWDESQPNWNSPYQKAKSDRNMQLSSMAILGLTLSGHPEAIEALKSLKTPKDSEEEKVFQSQVSNMLDQAIGDCEEISEKGLLEYYRTSMKQ</sequence>
<keyword evidence="3" id="KW-1185">Reference proteome</keyword>
<dbReference type="Gene3D" id="3.40.390.10">
    <property type="entry name" value="Collagenase (Catalytic Domain)"/>
    <property type="match status" value="1"/>
</dbReference>
<gene>
    <name evidence="2" type="ORF">QQ020_06225</name>
</gene>
<keyword evidence="1" id="KW-0812">Transmembrane</keyword>
<dbReference type="InterPro" id="IPR011989">
    <property type="entry name" value="ARM-like"/>
</dbReference>
<protein>
    <recommendedName>
        <fullName evidence="4">Peptidase M10 metallopeptidase domain-containing protein</fullName>
    </recommendedName>
</protein>
<comment type="caution">
    <text evidence="2">The sequence shown here is derived from an EMBL/GenBank/DDBJ whole genome shotgun (WGS) entry which is preliminary data.</text>
</comment>
<dbReference type="Gene3D" id="1.25.10.10">
    <property type="entry name" value="Leucine-rich Repeat Variant"/>
    <property type="match status" value="1"/>
</dbReference>
<reference evidence="2" key="1">
    <citation type="submission" date="2023-06" db="EMBL/GenBank/DDBJ databases">
        <title>Genomic of Agaribacillus aureum.</title>
        <authorList>
            <person name="Wang G."/>
        </authorList>
    </citation>
    <scope>NUCLEOTIDE SEQUENCE</scope>
    <source>
        <strain evidence="2">BMA12</strain>
    </source>
</reference>
<evidence type="ECO:0008006" key="4">
    <source>
        <dbReference type="Google" id="ProtNLM"/>
    </source>
</evidence>